<evidence type="ECO:0000313" key="3">
    <source>
        <dbReference type="EMBL" id="KAJ8775356.1"/>
    </source>
</evidence>
<evidence type="ECO:0000256" key="1">
    <source>
        <dbReference type="SAM" id="MobiDB-lite"/>
    </source>
</evidence>
<reference evidence="3 4" key="1">
    <citation type="submission" date="2021-09" db="EMBL/GenBank/DDBJ databases">
        <title>Genomic insights and catalytic innovation underlie evolution of tropane alkaloids biosynthesis.</title>
        <authorList>
            <person name="Wang Y.-J."/>
            <person name="Tian T."/>
            <person name="Huang J.-P."/>
            <person name="Huang S.-X."/>
        </authorList>
    </citation>
    <scope>NUCLEOTIDE SEQUENCE [LARGE SCALE GENOMIC DNA]</scope>
    <source>
        <strain evidence="3">KIB-2018</strain>
        <tissue evidence="3">Leaf</tissue>
    </source>
</reference>
<dbReference type="EMBL" id="JAIWQS010000001">
    <property type="protein sequence ID" value="KAJ8775356.1"/>
    <property type="molecule type" value="Genomic_DNA"/>
</dbReference>
<protein>
    <recommendedName>
        <fullName evidence="5">CLAVATA3/ESR (CLE)-related protein 25</fullName>
    </recommendedName>
</protein>
<accession>A0AAV8U7T0</accession>
<keyword evidence="2" id="KW-1133">Transmembrane helix</keyword>
<keyword evidence="4" id="KW-1185">Reference proteome</keyword>
<feature type="region of interest" description="Disordered" evidence="1">
    <location>
        <begin position="75"/>
        <end position="97"/>
    </location>
</feature>
<evidence type="ECO:0000256" key="2">
    <source>
        <dbReference type="SAM" id="Phobius"/>
    </source>
</evidence>
<dbReference type="AlphaFoldDB" id="A0AAV8U7T0"/>
<dbReference type="PANTHER" id="PTHR34277">
    <property type="entry name" value="CLAVATA3/ESR (CLE)-RELATED PROTEIN 26"/>
    <property type="match status" value="1"/>
</dbReference>
<organism evidence="3 4">
    <name type="scientific">Erythroxylum novogranatense</name>
    <dbReference type="NCBI Taxonomy" id="1862640"/>
    <lineage>
        <taxon>Eukaryota</taxon>
        <taxon>Viridiplantae</taxon>
        <taxon>Streptophyta</taxon>
        <taxon>Embryophyta</taxon>
        <taxon>Tracheophyta</taxon>
        <taxon>Spermatophyta</taxon>
        <taxon>Magnoliopsida</taxon>
        <taxon>eudicotyledons</taxon>
        <taxon>Gunneridae</taxon>
        <taxon>Pentapetalae</taxon>
        <taxon>rosids</taxon>
        <taxon>fabids</taxon>
        <taxon>Malpighiales</taxon>
        <taxon>Erythroxylaceae</taxon>
        <taxon>Erythroxylum</taxon>
    </lineage>
</organism>
<feature type="transmembrane region" description="Helical" evidence="2">
    <location>
        <begin position="12"/>
        <end position="31"/>
    </location>
</feature>
<evidence type="ECO:0008006" key="5">
    <source>
        <dbReference type="Google" id="ProtNLM"/>
    </source>
</evidence>
<dbReference type="PANTHER" id="PTHR34277:SF18">
    <property type="entry name" value="CLAVATA3_ESR (CLE)-RELATED PROTEIN 25"/>
    <property type="match status" value="1"/>
</dbReference>
<dbReference type="Proteomes" id="UP001159364">
    <property type="component" value="Linkage Group LG01"/>
</dbReference>
<keyword evidence="2" id="KW-0472">Membrane</keyword>
<evidence type="ECO:0000313" key="4">
    <source>
        <dbReference type="Proteomes" id="UP001159364"/>
    </source>
</evidence>
<proteinExistence type="predicted"/>
<sequence length="97" mass="10933">MGTGTVSSKMFGAVLFCGVVWFFYVGILINLETTKLTRTTVPETGVSDDWSRFIGRGRHPFLQNFHLNYVNKRRVPNGPDPIHNRRVSKSGKPPGRI</sequence>
<name>A0AAV8U7T0_9ROSI</name>
<gene>
    <name evidence="3" type="ORF">K2173_020360</name>
</gene>
<dbReference type="InterPro" id="IPR039316">
    <property type="entry name" value="CLE25/26"/>
</dbReference>
<comment type="caution">
    <text evidence="3">The sequence shown here is derived from an EMBL/GenBank/DDBJ whole genome shotgun (WGS) entry which is preliminary data.</text>
</comment>
<keyword evidence="2" id="KW-0812">Transmembrane</keyword>